<dbReference type="Gene3D" id="2.30.30.140">
    <property type="match status" value="1"/>
</dbReference>
<dbReference type="EMBL" id="DSGT01000002">
    <property type="protein sequence ID" value="HEW52710.1"/>
    <property type="molecule type" value="Genomic_DNA"/>
</dbReference>
<dbReference type="SUPFAM" id="SSF159127">
    <property type="entry name" value="HupF/HypC-like"/>
    <property type="match status" value="1"/>
</dbReference>
<dbReference type="Pfam" id="PF01455">
    <property type="entry name" value="HupF_HypC"/>
    <property type="match status" value="1"/>
</dbReference>
<comment type="similarity">
    <text evidence="1">Belongs to the HupF/HypC family.</text>
</comment>
<comment type="caution">
    <text evidence="2">The sequence shown here is derived from an EMBL/GenBank/DDBJ whole genome shotgun (WGS) entry which is preliminary data.</text>
</comment>
<protein>
    <submittedName>
        <fullName evidence="2">HypC/HybG/HupF family hydrogenase formation chaperone</fullName>
    </submittedName>
</protein>
<dbReference type="AlphaFoldDB" id="A0A7C2V8S9"/>
<sequence length="100" mass="10997">MCWGTPAIVIDVDEKKMMAKVDFGDGIYRDALIGISSDRVTRGDIVIVHAGVIISKLSLEGVLEQIAFIKETMGDEAADMLKPYENLVSIAKALRDRDNE</sequence>
<organism evidence="2">
    <name type="scientific">Ignisphaera aggregans</name>
    <dbReference type="NCBI Taxonomy" id="334771"/>
    <lineage>
        <taxon>Archaea</taxon>
        <taxon>Thermoproteota</taxon>
        <taxon>Thermoprotei</taxon>
        <taxon>Desulfurococcales</taxon>
        <taxon>Desulfurococcaceae</taxon>
        <taxon>Ignisphaera</taxon>
    </lineage>
</organism>
<accession>A0A7C2V8S9</accession>
<reference evidence="2" key="1">
    <citation type="journal article" date="2020" name="mSystems">
        <title>Genome- and Community-Level Interaction Insights into Carbon Utilization and Element Cycling Functions of Hydrothermarchaeota in Hydrothermal Sediment.</title>
        <authorList>
            <person name="Zhou Z."/>
            <person name="Liu Y."/>
            <person name="Xu W."/>
            <person name="Pan J."/>
            <person name="Luo Z.H."/>
            <person name="Li M."/>
        </authorList>
    </citation>
    <scope>NUCLEOTIDE SEQUENCE [LARGE SCALE GENOMIC DNA]</scope>
    <source>
        <strain evidence="2">SpSt-16</strain>
    </source>
</reference>
<gene>
    <name evidence="2" type="ORF">ENO77_00805</name>
</gene>
<name>A0A7C2V8S9_9CREN</name>
<evidence type="ECO:0000313" key="2">
    <source>
        <dbReference type="EMBL" id="HEW52710.1"/>
    </source>
</evidence>
<proteinExistence type="inferred from homology"/>
<dbReference type="InterPro" id="IPR001109">
    <property type="entry name" value="Hydrogenase_HupF/HypC"/>
</dbReference>
<evidence type="ECO:0000256" key="1">
    <source>
        <dbReference type="ARBA" id="ARBA00006018"/>
    </source>
</evidence>